<evidence type="ECO:0000256" key="2">
    <source>
        <dbReference type="ARBA" id="ARBA00023015"/>
    </source>
</evidence>
<dbReference type="Pfam" id="PF00126">
    <property type="entry name" value="HTH_1"/>
    <property type="match status" value="1"/>
</dbReference>
<keyword evidence="2" id="KW-0805">Transcription regulation</keyword>
<accession>A0ABQ3KVM6</accession>
<dbReference type="NCBIfam" id="NF011573">
    <property type="entry name" value="PRK14997.1"/>
    <property type="match status" value="1"/>
</dbReference>
<dbReference type="Pfam" id="PF03466">
    <property type="entry name" value="LysR_substrate"/>
    <property type="match status" value="1"/>
</dbReference>
<dbReference type="InterPro" id="IPR000847">
    <property type="entry name" value="LysR_HTH_N"/>
</dbReference>
<dbReference type="PROSITE" id="PS50931">
    <property type="entry name" value="HTH_LYSR"/>
    <property type="match status" value="1"/>
</dbReference>
<sequence length="301" mass="33872">MQDLNDLYYFVKIVDAGGFAAAERALSIPKSKLSRRTASLENRLGVRLITRSTRHFAITEVGQRYYEHCKAMLIEAEAAQQAIDELRAEPCGTIKLSCPIGLLHFHISDMLADFMVLYPQINIQLEATNRRVDVLGEGLDLAIRVRPPPLEDSELAMRVLSDRGQCLVAAPNLVKKLGMPISPVALSKWPSISRGTPHEQHAWLLTSEQGSEVKIYYQPRLITTDMVAVQAAVLAGVGVAQLPLLMVGRFIESGQLIRLLPEWEVKREIIHLVFPTRRGMLPSVRNFIDYLVTRYEIFKED</sequence>
<name>A0ABQ3KVM6_9ALTE</name>
<evidence type="ECO:0000259" key="5">
    <source>
        <dbReference type="PROSITE" id="PS50931"/>
    </source>
</evidence>
<dbReference type="PANTHER" id="PTHR30537:SF31">
    <property type="entry name" value="TRANSCRIPTIONAL REGULATOR, LYSR FAMILY"/>
    <property type="match status" value="1"/>
</dbReference>
<reference evidence="7" key="1">
    <citation type="journal article" date="2019" name="Int. J. Syst. Evol. Microbiol.">
        <title>The Global Catalogue of Microorganisms (GCM) 10K type strain sequencing project: providing services to taxonomists for standard genome sequencing and annotation.</title>
        <authorList>
            <consortium name="The Broad Institute Genomics Platform"/>
            <consortium name="The Broad Institute Genome Sequencing Center for Infectious Disease"/>
            <person name="Wu L."/>
            <person name="Ma J."/>
        </authorList>
    </citation>
    <scope>NUCLEOTIDE SEQUENCE [LARGE SCALE GENOMIC DNA]</scope>
    <source>
        <strain evidence="7">CGMCC 1.7003</strain>
    </source>
</reference>
<comment type="caution">
    <text evidence="6">The sequence shown here is derived from an EMBL/GenBank/DDBJ whole genome shotgun (WGS) entry which is preliminary data.</text>
</comment>
<protein>
    <submittedName>
        <fullName evidence="6">LysR family transcriptional regulator</fullName>
    </submittedName>
</protein>
<dbReference type="InterPro" id="IPR036390">
    <property type="entry name" value="WH_DNA-bd_sf"/>
</dbReference>
<dbReference type="Gene3D" id="3.40.190.290">
    <property type="match status" value="1"/>
</dbReference>
<dbReference type="InterPro" id="IPR005119">
    <property type="entry name" value="LysR_subst-bd"/>
</dbReference>
<keyword evidence="3" id="KW-0238">DNA-binding</keyword>
<dbReference type="Gene3D" id="1.10.10.10">
    <property type="entry name" value="Winged helix-like DNA-binding domain superfamily/Winged helix DNA-binding domain"/>
    <property type="match status" value="1"/>
</dbReference>
<dbReference type="SUPFAM" id="SSF46785">
    <property type="entry name" value="Winged helix' DNA-binding domain"/>
    <property type="match status" value="1"/>
</dbReference>
<feature type="domain" description="HTH lysR-type" evidence="5">
    <location>
        <begin position="1"/>
        <end position="59"/>
    </location>
</feature>
<dbReference type="InterPro" id="IPR036388">
    <property type="entry name" value="WH-like_DNA-bd_sf"/>
</dbReference>
<evidence type="ECO:0000256" key="3">
    <source>
        <dbReference type="ARBA" id="ARBA00023125"/>
    </source>
</evidence>
<keyword evidence="7" id="KW-1185">Reference proteome</keyword>
<keyword evidence="4" id="KW-0804">Transcription</keyword>
<comment type="similarity">
    <text evidence="1">Belongs to the LysR transcriptional regulatory family.</text>
</comment>
<gene>
    <name evidence="6" type="ORF">GCM10010919_06660</name>
</gene>
<organism evidence="6 7">
    <name type="scientific">Alishewanella longhuensis</name>
    <dbReference type="NCBI Taxonomy" id="1091037"/>
    <lineage>
        <taxon>Bacteria</taxon>
        <taxon>Pseudomonadati</taxon>
        <taxon>Pseudomonadota</taxon>
        <taxon>Gammaproteobacteria</taxon>
        <taxon>Alteromonadales</taxon>
        <taxon>Alteromonadaceae</taxon>
        <taxon>Alishewanella</taxon>
    </lineage>
</organism>
<dbReference type="EMBL" id="BNAO01000001">
    <property type="protein sequence ID" value="GHG61814.1"/>
    <property type="molecule type" value="Genomic_DNA"/>
</dbReference>
<proteinExistence type="inferred from homology"/>
<evidence type="ECO:0000256" key="1">
    <source>
        <dbReference type="ARBA" id="ARBA00009437"/>
    </source>
</evidence>
<dbReference type="InterPro" id="IPR058163">
    <property type="entry name" value="LysR-type_TF_proteobact-type"/>
</dbReference>
<dbReference type="PANTHER" id="PTHR30537">
    <property type="entry name" value="HTH-TYPE TRANSCRIPTIONAL REGULATOR"/>
    <property type="match status" value="1"/>
</dbReference>
<dbReference type="SUPFAM" id="SSF53850">
    <property type="entry name" value="Periplasmic binding protein-like II"/>
    <property type="match status" value="1"/>
</dbReference>
<evidence type="ECO:0000313" key="7">
    <source>
        <dbReference type="Proteomes" id="UP000659697"/>
    </source>
</evidence>
<dbReference type="CDD" id="cd08473">
    <property type="entry name" value="PBP2_CrgA_like_4"/>
    <property type="match status" value="1"/>
</dbReference>
<evidence type="ECO:0000256" key="4">
    <source>
        <dbReference type="ARBA" id="ARBA00023163"/>
    </source>
</evidence>
<evidence type="ECO:0000313" key="6">
    <source>
        <dbReference type="EMBL" id="GHG61814.1"/>
    </source>
</evidence>
<dbReference type="RefSeq" id="WP_189430139.1">
    <property type="nucleotide sequence ID" value="NZ_BNAO01000001.1"/>
</dbReference>
<dbReference type="Proteomes" id="UP000659697">
    <property type="component" value="Unassembled WGS sequence"/>
</dbReference>